<gene>
    <name evidence="1" type="ORF">BT67DRAFT_456580</name>
</gene>
<dbReference type="AlphaFoldDB" id="A0AAN6UIV6"/>
<dbReference type="Proteomes" id="UP001304895">
    <property type="component" value="Unassembled WGS sequence"/>
</dbReference>
<sequence>MLSDTDGAFGQEVPRLRVEYQRRRQASNLYPPAGQPEDSTPLGRYVRLFDLPGTLSGDILRLNRDLPSLPGHFEIEGDVIRPLEISCALHLIHLLGASATGDLVFEKLATRGPTLGRFSTLAAYKRWLLHLLDALAAMHAAGIVHRDLRVDNLTEGRARGRVGGESGGFGVE</sequence>
<evidence type="ECO:0000313" key="2">
    <source>
        <dbReference type="Proteomes" id="UP001304895"/>
    </source>
</evidence>
<reference evidence="1" key="1">
    <citation type="journal article" date="2023" name="Mol. Phylogenet. Evol.">
        <title>Genome-scale phylogeny and comparative genomics of the fungal order Sordariales.</title>
        <authorList>
            <person name="Hensen N."/>
            <person name="Bonometti L."/>
            <person name="Westerberg I."/>
            <person name="Brannstrom I.O."/>
            <person name="Guillou S."/>
            <person name="Cros-Aarteil S."/>
            <person name="Calhoun S."/>
            <person name="Haridas S."/>
            <person name="Kuo A."/>
            <person name="Mondo S."/>
            <person name="Pangilinan J."/>
            <person name="Riley R."/>
            <person name="LaButti K."/>
            <person name="Andreopoulos B."/>
            <person name="Lipzen A."/>
            <person name="Chen C."/>
            <person name="Yan M."/>
            <person name="Daum C."/>
            <person name="Ng V."/>
            <person name="Clum A."/>
            <person name="Steindorff A."/>
            <person name="Ohm R.A."/>
            <person name="Martin F."/>
            <person name="Silar P."/>
            <person name="Natvig D.O."/>
            <person name="Lalanne C."/>
            <person name="Gautier V."/>
            <person name="Ament-Velasquez S.L."/>
            <person name="Kruys A."/>
            <person name="Hutchinson M.I."/>
            <person name="Powell A.J."/>
            <person name="Barry K."/>
            <person name="Miller A.N."/>
            <person name="Grigoriev I.V."/>
            <person name="Debuchy R."/>
            <person name="Gladieux P."/>
            <person name="Hiltunen Thoren M."/>
            <person name="Johannesson H."/>
        </authorList>
    </citation>
    <scope>NUCLEOTIDE SEQUENCE</scope>
    <source>
        <strain evidence="1">CBS 123565</strain>
    </source>
</reference>
<dbReference type="EMBL" id="MU853411">
    <property type="protein sequence ID" value="KAK4133817.1"/>
    <property type="molecule type" value="Genomic_DNA"/>
</dbReference>
<dbReference type="InterPro" id="IPR011009">
    <property type="entry name" value="Kinase-like_dom_sf"/>
</dbReference>
<accession>A0AAN6UIV6</accession>
<evidence type="ECO:0000313" key="1">
    <source>
        <dbReference type="EMBL" id="KAK4133817.1"/>
    </source>
</evidence>
<reference evidence="1" key="2">
    <citation type="submission" date="2023-05" db="EMBL/GenBank/DDBJ databases">
        <authorList>
            <consortium name="Lawrence Berkeley National Laboratory"/>
            <person name="Steindorff A."/>
            <person name="Hensen N."/>
            <person name="Bonometti L."/>
            <person name="Westerberg I."/>
            <person name="Brannstrom I.O."/>
            <person name="Guillou S."/>
            <person name="Cros-Aarteil S."/>
            <person name="Calhoun S."/>
            <person name="Haridas S."/>
            <person name="Kuo A."/>
            <person name="Mondo S."/>
            <person name="Pangilinan J."/>
            <person name="Riley R."/>
            <person name="Labutti K."/>
            <person name="Andreopoulos B."/>
            <person name="Lipzen A."/>
            <person name="Chen C."/>
            <person name="Yanf M."/>
            <person name="Daum C."/>
            <person name="Ng V."/>
            <person name="Clum A."/>
            <person name="Ohm R."/>
            <person name="Martin F."/>
            <person name="Silar P."/>
            <person name="Natvig D."/>
            <person name="Lalanne C."/>
            <person name="Gautier V."/>
            <person name="Ament-Velasquez S.L."/>
            <person name="Kruys A."/>
            <person name="Hutchinson M.I."/>
            <person name="Powell A.J."/>
            <person name="Barry K."/>
            <person name="Miller A.N."/>
            <person name="Grigoriev I.V."/>
            <person name="Debuchy R."/>
            <person name="Gladieux P."/>
            <person name="Thoren M.H."/>
            <person name="Johannesson H."/>
        </authorList>
    </citation>
    <scope>NUCLEOTIDE SEQUENCE</scope>
    <source>
        <strain evidence="1">CBS 123565</strain>
    </source>
</reference>
<dbReference type="SUPFAM" id="SSF56112">
    <property type="entry name" value="Protein kinase-like (PK-like)"/>
    <property type="match status" value="1"/>
</dbReference>
<evidence type="ECO:0008006" key="3">
    <source>
        <dbReference type="Google" id="ProtNLM"/>
    </source>
</evidence>
<organism evidence="1 2">
    <name type="scientific">Trichocladium antarcticum</name>
    <dbReference type="NCBI Taxonomy" id="1450529"/>
    <lineage>
        <taxon>Eukaryota</taxon>
        <taxon>Fungi</taxon>
        <taxon>Dikarya</taxon>
        <taxon>Ascomycota</taxon>
        <taxon>Pezizomycotina</taxon>
        <taxon>Sordariomycetes</taxon>
        <taxon>Sordariomycetidae</taxon>
        <taxon>Sordariales</taxon>
        <taxon>Chaetomiaceae</taxon>
        <taxon>Trichocladium</taxon>
    </lineage>
</organism>
<keyword evidence="2" id="KW-1185">Reference proteome</keyword>
<dbReference type="Gene3D" id="1.10.510.10">
    <property type="entry name" value="Transferase(Phosphotransferase) domain 1"/>
    <property type="match status" value="1"/>
</dbReference>
<comment type="caution">
    <text evidence="1">The sequence shown here is derived from an EMBL/GenBank/DDBJ whole genome shotgun (WGS) entry which is preliminary data.</text>
</comment>
<protein>
    <recommendedName>
        <fullName evidence="3">Protein kinase domain-containing protein</fullName>
    </recommendedName>
</protein>
<proteinExistence type="predicted"/>
<name>A0AAN6UIV6_9PEZI</name>